<evidence type="ECO:0000313" key="3">
    <source>
        <dbReference type="EMBL" id="QTR44801.1"/>
    </source>
</evidence>
<dbReference type="EMBL" id="CP072801">
    <property type="protein sequence ID" value="QTR44801.1"/>
    <property type="molecule type" value="Genomic_DNA"/>
</dbReference>
<name>A0ABX7WZ56_9GAMM</name>
<dbReference type="EMBL" id="CP072801">
    <property type="protein sequence ID" value="QTR45477.1"/>
    <property type="molecule type" value="Genomic_DNA"/>
</dbReference>
<accession>A0ABX7WZ56</accession>
<dbReference type="PANTHER" id="PTHR30298:SF0">
    <property type="entry name" value="PROTEIN YBFL-RELATED"/>
    <property type="match status" value="1"/>
</dbReference>
<organism evidence="5 6">
    <name type="scientific">Thiothrix litoralis</name>
    <dbReference type="NCBI Taxonomy" id="2891210"/>
    <lineage>
        <taxon>Bacteria</taxon>
        <taxon>Pseudomonadati</taxon>
        <taxon>Pseudomonadota</taxon>
        <taxon>Gammaproteobacteria</taxon>
        <taxon>Thiotrichales</taxon>
        <taxon>Thiotrichaceae</taxon>
        <taxon>Thiothrix</taxon>
    </lineage>
</organism>
<protein>
    <submittedName>
        <fullName evidence="5">ISAs1 family transposase</fullName>
    </submittedName>
</protein>
<dbReference type="InterPro" id="IPR002559">
    <property type="entry name" value="Transposase_11"/>
</dbReference>
<dbReference type="InterPro" id="IPR047647">
    <property type="entry name" value="ISAs1_transpos"/>
</dbReference>
<proteinExistence type="predicted"/>
<keyword evidence="6" id="KW-1185">Reference proteome</keyword>
<evidence type="ECO:0000259" key="2">
    <source>
        <dbReference type="Pfam" id="PF13808"/>
    </source>
</evidence>
<sequence>MKQLHSTASIVDHFASIPDPRMDRRKRHKLSDIFFITLCAVICGADDWASIEQFGKAKEKWFTAVLNLKQGIPSHDTFGRIFALIDTQKFSECFSRWVADLSGLSSGEIIAIDGKCLRRSLDRASGKSAIYMVSAWASQNQLVLGQQRVDDKSNEITAIPKLLMQLNIAGAVVTLDAMGCQTAIAQQIVDQGADYLLSLKGNQGTLHQDVKLFFESANTCPPSGHTNDDGGHGRIETRIVRATSDIKWLKKDHPHWTKLTSIIAVTAIRECKDKTTEETRYFISSMDASNPERLGQIVRAHWGIENNLHWVLDYAFREDDQRMRSGNGDANMAVVRHIALNLVKTEKTVKLGVKNKRLNAGWDEDYLLKIVTGRPGATKPKI</sequence>
<dbReference type="NCBIfam" id="NF033564">
    <property type="entry name" value="transpos_ISAs1"/>
    <property type="match status" value="1"/>
</dbReference>
<evidence type="ECO:0000259" key="1">
    <source>
        <dbReference type="Pfam" id="PF01609"/>
    </source>
</evidence>
<reference evidence="5 6" key="1">
    <citation type="submission" date="2021-04" db="EMBL/GenBank/DDBJ databases">
        <title>Genomics, taxonomy and metabolism of representatives of sulfur bacteria of the genus Thiothrix: Thiothrix fructosivorans QT, Thiothrix unzii A1T and three new species, Thiothrix subterranea sp. nov., Thiothrix litoralis sp. nov. and 'Candidatus Thiothrix anitrata' sp. nov.</title>
        <authorList>
            <person name="Ravin N.V."/>
            <person name="Smolyakov D."/>
            <person name="Rudenko T.S."/>
            <person name="Mardanov A.V."/>
            <person name="Beletsky A.V."/>
            <person name="Markov N.D."/>
            <person name="Fomenkov A.I."/>
            <person name="Roberts R.J."/>
            <person name="Karnachuk O.V."/>
            <person name="Novikov A."/>
            <person name="Grabovich M.Y."/>
        </authorList>
    </citation>
    <scope>NUCLEOTIDE SEQUENCE [LARGE SCALE GENOMIC DNA]</scope>
    <source>
        <strain evidence="5 6">AS</strain>
    </source>
</reference>
<feature type="domain" description="Transposase IS4-like" evidence="1">
    <location>
        <begin position="107"/>
        <end position="342"/>
    </location>
</feature>
<dbReference type="EMBL" id="CP072801">
    <property type="protein sequence ID" value="QTR46904.1"/>
    <property type="molecule type" value="Genomic_DNA"/>
</dbReference>
<evidence type="ECO:0000313" key="5">
    <source>
        <dbReference type="EMBL" id="QTR46904.1"/>
    </source>
</evidence>
<dbReference type="RefSeq" id="WP_210221251.1">
    <property type="nucleotide sequence ID" value="NZ_CP072801.1"/>
</dbReference>
<dbReference type="Pfam" id="PF01609">
    <property type="entry name" value="DDE_Tnp_1"/>
    <property type="match status" value="1"/>
</dbReference>
<dbReference type="InterPro" id="IPR051698">
    <property type="entry name" value="Transposase_11-like"/>
</dbReference>
<evidence type="ECO:0000313" key="6">
    <source>
        <dbReference type="Proteomes" id="UP000672039"/>
    </source>
</evidence>
<dbReference type="Pfam" id="PF13808">
    <property type="entry name" value="DDE_Tnp_1_assoc"/>
    <property type="match status" value="1"/>
</dbReference>
<dbReference type="Proteomes" id="UP000672039">
    <property type="component" value="Chromosome"/>
</dbReference>
<gene>
    <name evidence="5" type="ORF">J9253_02870</name>
    <name evidence="3" type="ORF">J9253_12290</name>
    <name evidence="4" type="ORF">J9253_15915</name>
</gene>
<dbReference type="PANTHER" id="PTHR30298">
    <property type="entry name" value="H REPEAT-ASSOCIATED PREDICTED TRANSPOSASE"/>
    <property type="match status" value="1"/>
</dbReference>
<feature type="domain" description="H repeat-associated protein N-terminal" evidence="2">
    <location>
        <begin position="12"/>
        <end position="98"/>
    </location>
</feature>
<dbReference type="InterPro" id="IPR032806">
    <property type="entry name" value="YbfD_N"/>
</dbReference>
<evidence type="ECO:0000313" key="4">
    <source>
        <dbReference type="EMBL" id="QTR45477.1"/>
    </source>
</evidence>